<dbReference type="InterPro" id="IPR001584">
    <property type="entry name" value="Integrase_cat-core"/>
</dbReference>
<dbReference type="InterPro" id="IPR012337">
    <property type="entry name" value="RNaseH-like_sf"/>
</dbReference>
<sequence length="87" mass="10263">MCFNMIREAGGIEHRLIKPNHPWANGQVERMNRTIKEATVKRFHYNRHDQLDTHLVDSVAAYSFARRLKTLSGLTPYEYICKIWTSE</sequence>
<evidence type="ECO:0000313" key="2">
    <source>
        <dbReference type="EMBL" id="SHM59823.1"/>
    </source>
</evidence>
<dbReference type="InterPro" id="IPR036397">
    <property type="entry name" value="RNaseH_sf"/>
</dbReference>
<dbReference type="SUPFAM" id="SSF53098">
    <property type="entry name" value="Ribonuclease H-like"/>
    <property type="match status" value="1"/>
</dbReference>
<protein>
    <submittedName>
        <fullName evidence="2">Integrase core domain-containing protein</fullName>
    </submittedName>
</protein>
<evidence type="ECO:0000313" key="3">
    <source>
        <dbReference type="Proteomes" id="UP000183974"/>
    </source>
</evidence>
<dbReference type="Gene3D" id="3.30.420.10">
    <property type="entry name" value="Ribonuclease H-like superfamily/Ribonuclease H"/>
    <property type="match status" value="1"/>
</dbReference>
<organism evidence="2 3">
    <name type="scientific">Roseovarius pacificus</name>
    <dbReference type="NCBI Taxonomy" id="337701"/>
    <lineage>
        <taxon>Bacteria</taxon>
        <taxon>Pseudomonadati</taxon>
        <taxon>Pseudomonadota</taxon>
        <taxon>Alphaproteobacteria</taxon>
        <taxon>Rhodobacterales</taxon>
        <taxon>Roseobacteraceae</taxon>
        <taxon>Roseovarius</taxon>
    </lineage>
</organism>
<keyword evidence="3" id="KW-1185">Reference proteome</keyword>
<reference evidence="2 3" key="1">
    <citation type="submission" date="2016-11" db="EMBL/GenBank/DDBJ databases">
        <authorList>
            <person name="Jaros S."/>
            <person name="Januszkiewicz K."/>
            <person name="Wedrychowicz H."/>
        </authorList>
    </citation>
    <scope>NUCLEOTIDE SEQUENCE [LARGE SCALE GENOMIC DNA]</scope>
    <source>
        <strain evidence="2 3">DSM 29589</strain>
    </source>
</reference>
<dbReference type="STRING" id="337701.SAMN05444398_12427"/>
<dbReference type="GO" id="GO:0003676">
    <property type="term" value="F:nucleic acid binding"/>
    <property type="evidence" value="ECO:0007669"/>
    <property type="project" value="InterPro"/>
</dbReference>
<dbReference type="EMBL" id="FRBR01000024">
    <property type="protein sequence ID" value="SHM59823.1"/>
    <property type="molecule type" value="Genomic_DNA"/>
</dbReference>
<dbReference type="Pfam" id="PF13683">
    <property type="entry name" value="rve_3"/>
    <property type="match status" value="1"/>
</dbReference>
<name>A0A1M7K4C6_9RHOB</name>
<accession>A0A1M7K4C6</accession>
<dbReference type="GO" id="GO:0015074">
    <property type="term" value="P:DNA integration"/>
    <property type="evidence" value="ECO:0007669"/>
    <property type="project" value="InterPro"/>
</dbReference>
<evidence type="ECO:0000259" key="1">
    <source>
        <dbReference type="PROSITE" id="PS50994"/>
    </source>
</evidence>
<proteinExistence type="predicted"/>
<dbReference type="PROSITE" id="PS50994">
    <property type="entry name" value="INTEGRASE"/>
    <property type="match status" value="1"/>
</dbReference>
<dbReference type="AlphaFoldDB" id="A0A1M7K4C6"/>
<gene>
    <name evidence="2" type="ORF">SAMN05444398_12427</name>
</gene>
<feature type="domain" description="Integrase catalytic" evidence="1">
    <location>
        <begin position="1"/>
        <end position="84"/>
    </location>
</feature>
<dbReference type="Proteomes" id="UP000183974">
    <property type="component" value="Unassembled WGS sequence"/>
</dbReference>